<dbReference type="RefSeq" id="WP_056948576.1">
    <property type="nucleotide sequence ID" value="NZ_AZEE01000029.1"/>
</dbReference>
<proteinExistence type="predicted"/>
<dbReference type="Proteomes" id="UP000051160">
    <property type="component" value="Unassembled WGS sequence"/>
</dbReference>
<keyword evidence="3" id="KW-1185">Reference proteome</keyword>
<organism evidence="2 3">
    <name type="scientific">Secundilactobacillus odoratitofui DSM 19909 = JCM 15043</name>
    <dbReference type="NCBI Taxonomy" id="1423776"/>
    <lineage>
        <taxon>Bacteria</taxon>
        <taxon>Bacillati</taxon>
        <taxon>Bacillota</taxon>
        <taxon>Bacilli</taxon>
        <taxon>Lactobacillales</taxon>
        <taxon>Lactobacillaceae</taxon>
        <taxon>Secundilactobacillus</taxon>
    </lineage>
</organism>
<comment type="caution">
    <text evidence="2">The sequence shown here is derived from an EMBL/GenBank/DDBJ whole genome shotgun (WGS) entry which is preliminary data.</text>
</comment>
<dbReference type="InterPro" id="IPR029441">
    <property type="entry name" value="Cass2"/>
</dbReference>
<dbReference type="AlphaFoldDB" id="A0A0R1LP30"/>
<sequence length="131" mass="14030">MTLTIETRPAQSFKTTRHTLPAPTEMAAFSQAKTAASAHVTSGTYVAANANLEGHQYYFVEDAAGDETYTLPGGDYAVFTGESDTPQLAYNTVAHAYGTIAQDGDWNVAGNFNLESYDHGQLTAYIPVTKA</sequence>
<reference evidence="2 3" key="1">
    <citation type="journal article" date="2015" name="Genome Announc.">
        <title>Expanding the biotechnology potential of lactobacilli through comparative genomics of 213 strains and associated genera.</title>
        <authorList>
            <person name="Sun Z."/>
            <person name="Harris H.M."/>
            <person name="McCann A."/>
            <person name="Guo C."/>
            <person name="Argimon S."/>
            <person name="Zhang W."/>
            <person name="Yang X."/>
            <person name="Jeffery I.B."/>
            <person name="Cooney J.C."/>
            <person name="Kagawa T.F."/>
            <person name="Liu W."/>
            <person name="Song Y."/>
            <person name="Salvetti E."/>
            <person name="Wrobel A."/>
            <person name="Rasinkangas P."/>
            <person name="Parkhill J."/>
            <person name="Rea M.C."/>
            <person name="O'Sullivan O."/>
            <person name="Ritari J."/>
            <person name="Douillard F.P."/>
            <person name="Paul Ross R."/>
            <person name="Yang R."/>
            <person name="Briner A.E."/>
            <person name="Felis G.E."/>
            <person name="de Vos W.M."/>
            <person name="Barrangou R."/>
            <person name="Klaenhammer T.R."/>
            <person name="Caufield P.W."/>
            <person name="Cui Y."/>
            <person name="Zhang H."/>
            <person name="O'Toole P.W."/>
        </authorList>
    </citation>
    <scope>NUCLEOTIDE SEQUENCE [LARGE SCALE GENOMIC DNA]</scope>
    <source>
        <strain evidence="2 3">DSM 19909</strain>
    </source>
</reference>
<gene>
    <name evidence="2" type="ORF">FD04_GL001658</name>
</gene>
<evidence type="ECO:0000313" key="2">
    <source>
        <dbReference type="EMBL" id="KRK97622.1"/>
    </source>
</evidence>
<feature type="domain" description="Integron-associated effector binding protein" evidence="1">
    <location>
        <begin position="61"/>
        <end position="128"/>
    </location>
</feature>
<evidence type="ECO:0000313" key="3">
    <source>
        <dbReference type="Proteomes" id="UP000051160"/>
    </source>
</evidence>
<dbReference type="OrthoDB" id="2190216at2"/>
<dbReference type="Gene3D" id="3.20.80.10">
    <property type="entry name" value="Regulatory factor, effector binding domain"/>
    <property type="match status" value="1"/>
</dbReference>
<protein>
    <recommendedName>
        <fullName evidence="1">Integron-associated effector binding protein domain-containing protein</fullName>
    </recommendedName>
</protein>
<accession>A0A0R1LP30</accession>
<name>A0A0R1LP30_9LACO</name>
<dbReference type="STRING" id="1423776.FD04_GL001658"/>
<dbReference type="PATRIC" id="fig|1423776.4.peg.1679"/>
<dbReference type="SUPFAM" id="SSF55136">
    <property type="entry name" value="Probable bacterial effector-binding domain"/>
    <property type="match status" value="1"/>
</dbReference>
<dbReference type="EMBL" id="AZEE01000029">
    <property type="protein sequence ID" value="KRK97622.1"/>
    <property type="molecule type" value="Genomic_DNA"/>
</dbReference>
<dbReference type="InterPro" id="IPR011256">
    <property type="entry name" value="Reg_factor_effector_dom_sf"/>
</dbReference>
<dbReference type="Pfam" id="PF14526">
    <property type="entry name" value="Cass2"/>
    <property type="match status" value="1"/>
</dbReference>
<evidence type="ECO:0000259" key="1">
    <source>
        <dbReference type="Pfam" id="PF14526"/>
    </source>
</evidence>